<dbReference type="OrthoDB" id="1933551at2759"/>
<sequence length="322" mass="35175">MKPIRLPVSNDLDVTDKKSVGESPKFLSNVFSGGRCRRLSLNSESLGCLSLLDAGDQAERPRAFPSPGLAGEILPSSGLKVHAQPTIHVHRPRAVLSSPENDELQGQQVEKPPSLKSLEAHSNDFPTASLSSDDFNDPMSPSVVPKAVVSPPDELLYIGEIESSISDEGSSCQSSNLENNNEVLLAHKPSNELVDMKLSRIRTAETLKEKAAMVGASPKSRHEHNGNEENLAHSTAANRLGKKHSGLPANTPRRSLKQQPSSPRLAKGNPGKALEFVKYIKMMVGMMLSKLWRNIFWALEFVKELCALSCMLLDHECNFLDL</sequence>
<accession>A0A9D4UBL6</accession>
<feature type="compositionally biased region" description="Polar residues" evidence="1">
    <location>
        <begin position="124"/>
        <end position="133"/>
    </location>
</feature>
<gene>
    <name evidence="2" type="ORF">GOP47_0020884</name>
</gene>
<dbReference type="AlphaFoldDB" id="A0A9D4UBL6"/>
<evidence type="ECO:0000313" key="3">
    <source>
        <dbReference type="Proteomes" id="UP000886520"/>
    </source>
</evidence>
<organism evidence="2 3">
    <name type="scientific">Adiantum capillus-veneris</name>
    <name type="common">Maidenhair fern</name>
    <dbReference type="NCBI Taxonomy" id="13818"/>
    <lineage>
        <taxon>Eukaryota</taxon>
        <taxon>Viridiplantae</taxon>
        <taxon>Streptophyta</taxon>
        <taxon>Embryophyta</taxon>
        <taxon>Tracheophyta</taxon>
        <taxon>Polypodiopsida</taxon>
        <taxon>Polypodiidae</taxon>
        <taxon>Polypodiales</taxon>
        <taxon>Pteridineae</taxon>
        <taxon>Pteridaceae</taxon>
        <taxon>Vittarioideae</taxon>
        <taxon>Adiantum</taxon>
    </lineage>
</organism>
<dbReference type="EMBL" id="JABFUD020000020">
    <property type="protein sequence ID" value="KAI5064214.1"/>
    <property type="molecule type" value="Genomic_DNA"/>
</dbReference>
<feature type="region of interest" description="Disordered" evidence="1">
    <location>
        <begin position="97"/>
        <end position="136"/>
    </location>
</feature>
<dbReference type="Proteomes" id="UP000886520">
    <property type="component" value="Chromosome 20"/>
</dbReference>
<protein>
    <submittedName>
        <fullName evidence="2">Uncharacterized protein</fullName>
    </submittedName>
</protein>
<feature type="region of interest" description="Disordered" evidence="1">
    <location>
        <begin position="241"/>
        <end position="269"/>
    </location>
</feature>
<evidence type="ECO:0000256" key="1">
    <source>
        <dbReference type="SAM" id="MobiDB-lite"/>
    </source>
</evidence>
<evidence type="ECO:0000313" key="2">
    <source>
        <dbReference type="EMBL" id="KAI5064214.1"/>
    </source>
</evidence>
<reference evidence="2" key="1">
    <citation type="submission" date="2021-01" db="EMBL/GenBank/DDBJ databases">
        <title>Adiantum capillus-veneris genome.</title>
        <authorList>
            <person name="Fang Y."/>
            <person name="Liao Q."/>
        </authorList>
    </citation>
    <scope>NUCLEOTIDE SEQUENCE</scope>
    <source>
        <strain evidence="2">H3</strain>
        <tissue evidence="2">Leaf</tissue>
    </source>
</reference>
<keyword evidence="3" id="KW-1185">Reference proteome</keyword>
<comment type="caution">
    <text evidence="2">The sequence shown here is derived from an EMBL/GenBank/DDBJ whole genome shotgun (WGS) entry which is preliminary data.</text>
</comment>
<name>A0A9D4UBL6_ADICA</name>
<proteinExistence type="predicted"/>